<evidence type="ECO:0000256" key="1">
    <source>
        <dbReference type="SAM" id="Phobius"/>
    </source>
</evidence>
<dbReference type="EMBL" id="SUKA01000007">
    <property type="protein sequence ID" value="TJY62653.1"/>
    <property type="molecule type" value="Genomic_DNA"/>
</dbReference>
<dbReference type="OrthoDB" id="981124at2"/>
<dbReference type="PANTHER" id="PTHR21180:SF32">
    <property type="entry name" value="ENDONUCLEASE_EXONUCLEASE_PHOSPHATASE FAMILY DOMAIN-CONTAINING PROTEIN 1"/>
    <property type="match status" value="1"/>
</dbReference>
<keyword evidence="1" id="KW-0472">Membrane</keyword>
<reference evidence="2 3" key="1">
    <citation type="submission" date="2019-04" db="EMBL/GenBank/DDBJ databases">
        <title>Sphingobacterium olei sp. nov., isolated from oil-contaminated soil.</title>
        <authorList>
            <person name="Liu B."/>
        </authorList>
    </citation>
    <scope>NUCLEOTIDE SEQUENCE [LARGE SCALE GENOMIC DNA]</scope>
    <source>
        <strain evidence="2 3">Y3L14</strain>
    </source>
</reference>
<dbReference type="GO" id="GO:0015627">
    <property type="term" value="C:type II protein secretion system complex"/>
    <property type="evidence" value="ECO:0007669"/>
    <property type="project" value="TreeGrafter"/>
</dbReference>
<dbReference type="Gene3D" id="1.10.150.280">
    <property type="entry name" value="AF1531-like domain"/>
    <property type="match status" value="2"/>
</dbReference>
<dbReference type="InterPro" id="IPR010994">
    <property type="entry name" value="RuvA_2-like"/>
</dbReference>
<evidence type="ECO:0000313" key="3">
    <source>
        <dbReference type="Proteomes" id="UP000309872"/>
    </source>
</evidence>
<feature type="transmembrane region" description="Helical" evidence="1">
    <location>
        <begin position="18"/>
        <end position="37"/>
    </location>
</feature>
<dbReference type="Proteomes" id="UP000309872">
    <property type="component" value="Unassembled WGS sequence"/>
</dbReference>
<name>A0A4U0GUH0_9SPHI</name>
<keyword evidence="1" id="KW-0812">Transmembrane</keyword>
<dbReference type="InterPro" id="IPR051675">
    <property type="entry name" value="Endo/Exo/Phosphatase_dom_1"/>
</dbReference>
<gene>
    <name evidence="2" type="ORF">FAZ19_19470</name>
</gene>
<dbReference type="RefSeq" id="WP_136822440.1">
    <property type="nucleotide sequence ID" value="NZ_BMJX01000007.1"/>
</dbReference>
<sequence>MKGFFQYFNLTQAEQRGFFVLVVLIIFVLLFPVMYSFTRESDTPESSIVYFADEKKEKQEAKYAPVEESRDVLSSVPTSEKHIRYFDFDPNALSVEDWERLGFSKKQITVIKNYESKGGKFYTKEDVKKIYSISAQDYKRIEPYIKISEKESHRFGHVASDSKKSSRSNPVIPLMIEINRADTSEFKRLKGIGPVLSARIIKYRNALGGFNKTEQVTEVYGVTPEYYEQIKDKLFLDAAIIRKLNINQLTKQELSKHPYISRKQAELIVNYREQHGYYKEMDNLREIPVLNEDFFRKIAPYLQF</sequence>
<evidence type="ECO:0000313" key="2">
    <source>
        <dbReference type="EMBL" id="TJY62653.1"/>
    </source>
</evidence>
<organism evidence="2 3">
    <name type="scientific">Sphingobacterium alkalisoli</name>
    <dbReference type="NCBI Taxonomy" id="1874115"/>
    <lineage>
        <taxon>Bacteria</taxon>
        <taxon>Pseudomonadati</taxon>
        <taxon>Bacteroidota</taxon>
        <taxon>Sphingobacteriia</taxon>
        <taxon>Sphingobacteriales</taxon>
        <taxon>Sphingobacteriaceae</taxon>
        <taxon>Sphingobacterium</taxon>
    </lineage>
</organism>
<protein>
    <submittedName>
        <fullName evidence="2">Helix-hairpin-helix domain-containing protein</fullName>
    </submittedName>
</protein>
<accession>A0A4U0GUH0</accession>
<keyword evidence="1" id="KW-1133">Transmembrane helix</keyword>
<comment type="caution">
    <text evidence="2">The sequence shown here is derived from an EMBL/GenBank/DDBJ whole genome shotgun (WGS) entry which is preliminary data.</text>
</comment>
<dbReference type="SUPFAM" id="SSF47781">
    <property type="entry name" value="RuvA domain 2-like"/>
    <property type="match status" value="3"/>
</dbReference>
<keyword evidence="3" id="KW-1185">Reference proteome</keyword>
<dbReference type="PANTHER" id="PTHR21180">
    <property type="entry name" value="ENDONUCLEASE/EXONUCLEASE/PHOSPHATASE FAMILY DOMAIN-CONTAINING PROTEIN 1"/>
    <property type="match status" value="1"/>
</dbReference>
<proteinExistence type="predicted"/>
<dbReference type="AlphaFoldDB" id="A0A4U0GUH0"/>
<dbReference type="GO" id="GO:0015628">
    <property type="term" value="P:protein secretion by the type II secretion system"/>
    <property type="evidence" value="ECO:0007669"/>
    <property type="project" value="TreeGrafter"/>
</dbReference>
<dbReference type="Pfam" id="PF12836">
    <property type="entry name" value="HHH_3"/>
    <property type="match status" value="2"/>
</dbReference>